<dbReference type="PRINTS" id="PR00359">
    <property type="entry name" value="BP450"/>
</dbReference>
<dbReference type="GO" id="GO:0005506">
    <property type="term" value="F:iron ion binding"/>
    <property type="evidence" value="ECO:0007669"/>
    <property type="project" value="InterPro"/>
</dbReference>
<dbReference type="PRINTS" id="PR00385">
    <property type="entry name" value="P450"/>
</dbReference>
<keyword evidence="9" id="KW-1185">Reference proteome</keyword>
<dbReference type="Gene3D" id="1.10.630.10">
    <property type="entry name" value="Cytochrome P450"/>
    <property type="match status" value="1"/>
</dbReference>
<dbReference type="AlphaFoldDB" id="A0AAC9PQT2"/>
<dbReference type="KEGG" id="acad:UA74_06655"/>
<keyword evidence="6 7" id="KW-0503">Monooxygenase</keyword>
<evidence type="ECO:0000256" key="6">
    <source>
        <dbReference type="ARBA" id="ARBA00023033"/>
    </source>
</evidence>
<dbReference type="RefSeq" id="WP_075764041.1">
    <property type="nucleotide sequence ID" value="NZ_CP016076.1"/>
</dbReference>
<accession>A0AAC9PQT2</accession>
<name>A0AAC9PQT2_9PSEU</name>
<evidence type="ECO:0000256" key="3">
    <source>
        <dbReference type="ARBA" id="ARBA00022723"/>
    </source>
</evidence>
<dbReference type="InterPro" id="IPR036396">
    <property type="entry name" value="Cyt_P450_sf"/>
</dbReference>
<evidence type="ECO:0000313" key="9">
    <source>
        <dbReference type="Proteomes" id="UP000185511"/>
    </source>
</evidence>
<evidence type="ECO:0000256" key="1">
    <source>
        <dbReference type="ARBA" id="ARBA00010617"/>
    </source>
</evidence>
<dbReference type="GO" id="GO:0004497">
    <property type="term" value="F:monooxygenase activity"/>
    <property type="evidence" value="ECO:0007669"/>
    <property type="project" value="UniProtKB-KW"/>
</dbReference>
<dbReference type="EMBL" id="CP016076">
    <property type="protein sequence ID" value="APU13403.1"/>
    <property type="molecule type" value="Genomic_DNA"/>
</dbReference>
<dbReference type="SUPFAM" id="SSF48264">
    <property type="entry name" value="Cytochrome P450"/>
    <property type="match status" value="1"/>
</dbReference>
<dbReference type="InterPro" id="IPR001128">
    <property type="entry name" value="Cyt_P450"/>
</dbReference>
<keyword evidence="5 7" id="KW-0408">Iron</keyword>
<comment type="similarity">
    <text evidence="1 7">Belongs to the cytochrome P450 family.</text>
</comment>
<dbReference type="PANTHER" id="PTHR46696:SF1">
    <property type="entry name" value="CYTOCHROME P450 YJIB-RELATED"/>
    <property type="match status" value="1"/>
</dbReference>
<protein>
    <submittedName>
        <fullName evidence="8">Cytochrome P450</fullName>
    </submittedName>
</protein>
<evidence type="ECO:0000256" key="5">
    <source>
        <dbReference type="ARBA" id="ARBA00023004"/>
    </source>
</evidence>
<dbReference type="InterPro" id="IPR017972">
    <property type="entry name" value="Cyt_P450_CS"/>
</dbReference>
<reference evidence="9" key="1">
    <citation type="submission" date="2016-06" db="EMBL/GenBank/DDBJ databases">
        <title>Complete genome sequence of Actinoalloteichus fjordicus DSM 46855 (=ADI127-17), type strain of the new species Actinoalloteichus fjordicus.</title>
        <authorList>
            <person name="Ruckert C."/>
            <person name="Nouioui I."/>
            <person name="Willmese J."/>
            <person name="van Wezel G."/>
            <person name="Klenk H.-P."/>
            <person name="Kalinowski J."/>
            <person name="Zotchev S.B."/>
        </authorList>
    </citation>
    <scope>NUCLEOTIDE SEQUENCE [LARGE SCALE GENOMIC DNA]</scope>
    <source>
        <strain evidence="9">ADI127-7</strain>
    </source>
</reference>
<dbReference type="InterPro" id="IPR002397">
    <property type="entry name" value="Cyt_P450_B"/>
</dbReference>
<dbReference type="GO" id="GO:0016705">
    <property type="term" value="F:oxidoreductase activity, acting on paired donors, with incorporation or reduction of molecular oxygen"/>
    <property type="evidence" value="ECO:0007669"/>
    <property type="project" value="InterPro"/>
</dbReference>
<keyword evidence="3 7" id="KW-0479">Metal-binding</keyword>
<keyword evidence="2 7" id="KW-0349">Heme</keyword>
<organism evidence="8 9">
    <name type="scientific">Actinoalloteichus fjordicus</name>
    <dbReference type="NCBI Taxonomy" id="1612552"/>
    <lineage>
        <taxon>Bacteria</taxon>
        <taxon>Bacillati</taxon>
        <taxon>Actinomycetota</taxon>
        <taxon>Actinomycetes</taxon>
        <taxon>Pseudonocardiales</taxon>
        <taxon>Pseudonocardiaceae</taxon>
        <taxon>Actinoalloteichus</taxon>
    </lineage>
</organism>
<dbReference type="PANTHER" id="PTHR46696">
    <property type="entry name" value="P450, PUTATIVE (EUROFUNG)-RELATED"/>
    <property type="match status" value="1"/>
</dbReference>
<dbReference type="Pfam" id="PF00067">
    <property type="entry name" value="p450"/>
    <property type="match status" value="1"/>
</dbReference>
<dbReference type="FunFam" id="1.10.630.10:FF:000018">
    <property type="entry name" value="Cytochrome P450 monooxygenase"/>
    <property type="match status" value="1"/>
</dbReference>
<gene>
    <name evidence="8" type="ORF">UA74_06655</name>
</gene>
<evidence type="ECO:0000256" key="2">
    <source>
        <dbReference type="ARBA" id="ARBA00022617"/>
    </source>
</evidence>
<evidence type="ECO:0000256" key="7">
    <source>
        <dbReference type="RuleBase" id="RU000461"/>
    </source>
</evidence>
<evidence type="ECO:0000256" key="4">
    <source>
        <dbReference type="ARBA" id="ARBA00023002"/>
    </source>
</evidence>
<dbReference type="GO" id="GO:0020037">
    <property type="term" value="F:heme binding"/>
    <property type="evidence" value="ECO:0007669"/>
    <property type="project" value="InterPro"/>
</dbReference>
<evidence type="ECO:0000313" key="8">
    <source>
        <dbReference type="EMBL" id="APU13403.1"/>
    </source>
</evidence>
<keyword evidence="4 7" id="KW-0560">Oxidoreductase</keyword>
<sequence>MPLPTLPFDRLHPLAPPPAYADLRDRAPIAAVTAEDGQPAWLVTSYDAASTVLGDPRFGVSRPGDPRSEDATLLTDGEPHARLRRLVGKTFTRRRIAALRPRVEAHAAALADRLAHGDQPADLVADFAAPLSITVISELLGVDIAERDRFRRLADAAGAADFLSAEGDREAAQQAWREFGEYVGGLVAAKREEQADDLLSALITAHERDDDQLTDGELTTLALTILASGYLTATNSVSVGALVLIDEGRLAAFPIEPAAIDAVVEEVVRLQIALIGEVFPRWAHEAVELGGVTIRAGDRVLVRLGAANRDPARFDQPDSFRPGRSAGHLAFGRGPHHCLGAALARLEIGAALHALAQRLPTLALRGSIDDVSWSRSHADAGPTAVHVIW</sequence>
<proteinExistence type="inferred from homology"/>
<dbReference type="PROSITE" id="PS00086">
    <property type="entry name" value="CYTOCHROME_P450"/>
    <property type="match status" value="1"/>
</dbReference>
<dbReference type="Proteomes" id="UP000185511">
    <property type="component" value="Chromosome"/>
</dbReference>